<evidence type="ECO:0000313" key="2">
    <source>
        <dbReference type="Proteomes" id="UP000192940"/>
    </source>
</evidence>
<evidence type="ECO:0000313" key="1">
    <source>
        <dbReference type="EMBL" id="SMF90043.1"/>
    </source>
</evidence>
<dbReference type="Pfam" id="PF10094">
    <property type="entry name" value="DUF2332"/>
    <property type="match status" value="1"/>
</dbReference>
<accession>A0A1X7HNX4</accession>
<dbReference type="RefSeq" id="WP_208915565.1">
    <property type="nucleotide sequence ID" value="NZ_LT840184.1"/>
</dbReference>
<evidence type="ECO:0008006" key="3">
    <source>
        <dbReference type="Google" id="ProtNLM"/>
    </source>
</evidence>
<sequence>MMDKNQSKRFIQFAAECQSSALYEHLSLHIAEDPELLELSSYAQKGQPMPNLIFGAVHYLLLNGKEHSLKNFYPSLVNQPETEGVFTYFKDFCLAHREEIIPILERKLVQTNEVRRCAYLYPSFCYIYDKVKKPLALIEIGTSSGLQLLWDQFSYSYGTGITYGNPRGRVHITSEIKGDSTPLLLDTAPPVSVRIGVDLHVNDVSNPEDKQWLQALIWPEHHERRELFARASQCVQETPIQLIEGDGVALLSQLSDQISTDSLICVFHTHVANQIPKEAKKRLTETIQEIGSTRDIVHLYNNMNDGDLHLDYVHNGKTYNHTIGATEGRGRWFEWNIVD</sequence>
<dbReference type="InterPro" id="IPR011200">
    <property type="entry name" value="UCP012608"/>
</dbReference>
<organism evidence="1 2">
    <name type="scientific">Paenibacillus uliginis N3/975</name>
    <dbReference type="NCBI Taxonomy" id="1313296"/>
    <lineage>
        <taxon>Bacteria</taxon>
        <taxon>Bacillati</taxon>
        <taxon>Bacillota</taxon>
        <taxon>Bacilli</taxon>
        <taxon>Bacillales</taxon>
        <taxon>Paenibacillaceae</taxon>
        <taxon>Paenibacillus</taxon>
    </lineage>
</organism>
<gene>
    <name evidence="1" type="ORF">SAMN05661091_4870</name>
</gene>
<proteinExistence type="predicted"/>
<dbReference type="EMBL" id="LT840184">
    <property type="protein sequence ID" value="SMF90043.1"/>
    <property type="molecule type" value="Genomic_DNA"/>
</dbReference>
<reference evidence="1 2" key="1">
    <citation type="submission" date="2017-04" db="EMBL/GenBank/DDBJ databases">
        <authorList>
            <person name="Afonso C.L."/>
            <person name="Miller P.J."/>
            <person name="Scott M.A."/>
            <person name="Spackman E."/>
            <person name="Goraichik I."/>
            <person name="Dimitrov K.M."/>
            <person name="Suarez D.L."/>
            <person name="Swayne D.E."/>
        </authorList>
    </citation>
    <scope>NUCLEOTIDE SEQUENCE [LARGE SCALE GENOMIC DNA]</scope>
    <source>
        <strain evidence="1 2">N3/975</strain>
    </source>
</reference>
<name>A0A1X7HNX4_9BACL</name>
<dbReference type="PIRSF" id="PIRSF012608">
    <property type="entry name" value="UCP012608"/>
    <property type="match status" value="1"/>
</dbReference>
<keyword evidence="2" id="KW-1185">Reference proteome</keyword>
<dbReference type="Proteomes" id="UP000192940">
    <property type="component" value="Chromosome I"/>
</dbReference>
<dbReference type="STRING" id="1313296.SAMN05661091_4870"/>
<protein>
    <recommendedName>
        <fullName evidence="3">DUF2332 domain-containing protein</fullName>
    </recommendedName>
</protein>
<dbReference type="AlphaFoldDB" id="A0A1X7HNX4"/>